<dbReference type="AlphaFoldDB" id="A0AAV9GKZ7"/>
<reference evidence="5" key="2">
    <citation type="submission" date="2023-05" db="EMBL/GenBank/DDBJ databases">
        <authorList>
            <consortium name="Lawrence Berkeley National Laboratory"/>
            <person name="Steindorff A."/>
            <person name="Hensen N."/>
            <person name="Bonometti L."/>
            <person name="Westerberg I."/>
            <person name="Brannstrom I.O."/>
            <person name="Guillou S."/>
            <person name="Cros-Aarteil S."/>
            <person name="Calhoun S."/>
            <person name="Haridas S."/>
            <person name="Kuo A."/>
            <person name="Mondo S."/>
            <person name="Pangilinan J."/>
            <person name="Riley R."/>
            <person name="Labutti K."/>
            <person name="Andreopoulos B."/>
            <person name="Lipzen A."/>
            <person name="Chen C."/>
            <person name="Yanf M."/>
            <person name="Daum C."/>
            <person name="Ng V."/>
            <person name="Clum A."/>
            <person name="Ohm R."/>
            <person name="Martin F."/>
            <person name="Silar P."/>
            <person name="Natvig D."/>
            <person name="Lalanne C."/>
            <person name="Gautier V."/>
            <person name="Ament-Velasquez S.L."/>
            <person name="Kruys A."/>
            <person name="Hutchinson M.I."/>
            <person name="Powell A.J."/>
            <person name="Barry K."/>
            <person name="Miller A.N."/>
            <person name="Grigoriev I.V."/>
            <person name="Debuchy R."/>
            <person name="Gladieux P."/>
            <person name="Thoren M.H."/>
            <person name="Johannesson H."/>
        </authorList>
    </citation>
    <scope>NUCLEOTIDE SEQUENCE</scope>
    <source>
        <strain evidence="5">PSN243</strain>
    </source>
</reference>
<keyword evidence="1 5" id="KW-0489">Methyltransferase</keyword>
<keyword evidence="6" id="KW-1185">Reference proteome</keyword>
<dbReference type="SUPFAM" id="SSF53335">
    <property type="entry name" value="S-adenosyl-L-methionine-dependent methyltransferases"/>
    <property type="match status" value="1"/>
</dbReference>
<dbReference type="InterPro" id="IPR036390">
    <property type="entry name" value="WH_DNA-bd_sf"/>
</dbReference>
<evidence type="ECO:0000313" key="6">
    <source>
        <dbReference type="Proteomes" id="UP001321760"/>
    </source>
</evidence>
<evidence type="ECO:0000256" key="3">
    <source>
        <dbReference type="ARBA" id="ARBA00022691"/>
    </source>
</evidence>
<protein>
    <submittedName>
        <fullName evidence="5">S-adenosyl-L-methionine-dependent methyltransferase</fullName>
    </submittedName>
</protein>
<dbReference type="InterPro" id="IPR016461">
    <property type="entry name" value="COMT-like"/>
</dbReference>
<name>A0AAV9GKZ7_9PEZI</name>
<dbReference type="InterPro" id="IPR001077">
    <property type="entry name" value="COMT_C"/>
</dbReference>
<comment type="caution">
    <text evidence="5">The sequence shown here is derived from an EMBL/GenBank/DDBJ whole genome shotgun (WGS) entry which is preliminary data.</text>
</comment>
<dbReference type="PANTHER" id="PTHR43712:SF16">
    <property type="entry name" value="O-METHYLTRANSFERASE ELCB"/>
    <property type="match status" value="1"/>
</dbReference>
<evidence type="ECO:0000313" key="5">
    <source>
        <dbReference type="EMBL" id="KAK4448802.1"/>
    </source>
</evidence>
<dbReference type="GO" id="GO:0008171">
    <property type="term" value="F:O-methyltransferase activity"/>
    <property type="evidence" value="ECO:0007669"/>
    <property type="project" value="InterPro"/>
</dbReference>
<dbReference type="GO" id="GO:0032259">
    <property type="term" value="P:methylation"/>
    <property type="evidence" value="ECO:0007669"/>
    <property type="project" value="UniProtKB-KW"/>
</dbReference>
<dbReference type="PANTHER" id="PTHR43712">
    <property type="entry name" value="PUTATIVE (AFU_ORTHOLOGUE AFUA_4G14580)-RELATED"/>
    <property type="match status" value="1"/>
</dbReference>
<evidence type="ECO:0000256" key="2">
    <source>
        <dbReference type="ARBA" id="ARBA00022679"/>
    </source>
</evidence>
<gene>
    <name evidence="5" type="ORF">QBC34DRAFT_406742</name>
</gene>
<dbReference type="Pfam" id="PF00891">
    <property type="entry name" value="Methyltransf_2"/>
    <property type="match status" value="1"/>
</dbReference>
<evidence type="ECO:0000256" key="1">
    <source>
        <dbReference type="ARBA" id="ARBA00022603"/>
    </source>
</evidence>
<dbReference type="Gene3D" id="3.40.50.150">
    <property type="entry name" value="Vaccinia Virus protein VP39"/>
    <property type="match status" value="1"/>
</dbReference>
<proteinExistence type="predicted"/>
<sequence>MPRCPEDGISTCIPTIRKVHWSFGDSSNRPELNLDSPDRSHFAPISSRPYHHTTMKSIIDFILSLVSPAKATKTTPTTELADALAKDVAALESGGDPALKKKILQQAKRLASTIGGPEMIVPQYAAAMAEIGATYMFMEWRLFDKIPTGSSISYKELASFVGAEESVISRIGGMLVATGRLVQTSSGHVTHSAHSKIFVSDHPAGNLFRVMIDHGLRGYLHWPEYFAQYGAKEPQGPSDNPFTFSWGHPTKNMWEVIAQDEVRQAIFSSAMRSMDSISGKYGGPATLYDFSWIGEEAKRTAGDAKEGKPKPLIIDVGGSHGATVKHILEAVPSLPQERCMVQDRPEVIEEAIQLDDPALRNVQRVPHDFNNEQPVKGALVYLLRRVLHDYGDLICIRILGRLAAALPRDDPRARVLIMDQVLSDPPTPGNAAADMIMFNIGGKERSPAMFDHIVSEAGMKVIKIHRSPGTEVGVVECALK</sequence>
<dbReference type="EMBL" id="MU865941">
    <property type="protein sequence ID" value="KAK4448802.1"/>
    <property type="molecule type" value="Genomic_DNA"/>
</dbReference>
<feature type="domain" description="O-methyltransferase C-terminal" evidence="4">
    <location>
        <begin position="311"/>
        <end position="459"/>
    </location>
</feature>
<dbReference type="Proteomes" id="UP001321760">
    <property type="component" value="Unassembled WGS sequence"/>
</dbReference>
<reference evidence="5" key="1">
    <citation type="journal article" date="2023" name="Mol. Phylogenet. Evol.">
        <title>Genome-scale phylogeny and comparative genomics of the fungal order Sordariales.</title>
        <authorList>
            <person name="Hensen N."/>
            <person name="Bonometti L."/>
            <person name="Westerberg I."/>
            <person name="Brannstrom I.O."/>
            <person name="Guillou S."/>
            <person name="Cros-Aarteil S."/>
            <person name="Calhoun S."/>
            <person name="Haridas S."/>
            <person name="Kuo A."/>
            <person name="Mondo S."/>
            <person name="Pangilinan J."/>
            <person name="Riley R."/>
            <person name="LaButti K."/>
            <person name="Andreopoulos B."/>
            <person name="Lipzen A."/>
            <person name="Chen C."/>
            <person name="Yan M."/>
            <person name="Daum C."/>
            <person name="Ng V."/>
            <person name="Clum A."/>
            <person name="Steindorff A."/>
            <person name="Ohm R.A."/>
            <person name="Martin F."/>
            <person name="Silar P."/>
            <person name="Natvig D.O."/>
            <person name="Lalanne C."/>
            <person name="Gautier V."/>
            <person name="Ament-Velasquez S.L."/>
            <person name="Kruys A."/>
            <person name="Hutchinson M.I."/>
            <person name="Powell A.J."/>
            <person name="Barry K."/>
            <person name="Miller A.N."/>
            <person name="Grigoriev I.V."/>
            <person name="Debuchy R."/>
            <person name="Gladieux P."/>
            <person name="Hiltunen Thoren M."/>
            <person name="Johannesson H."/>
        </authorList>
    </citation>
    <scope>NUCLEOTIDE SEQUENCE</scope>
    <source>
        <strain evidence="5">PSN243</strain>
    </source>
</reference>
<dbReference type="InterPro" id="IPR029063">
    <property type="entry name" value="SAM-dependent_MTases_sf"/>
</dbReference>
<organism evidence="5 6">
    <name type="scientific">Podospora aff. communis PSN243</name>
    <dbReference type="NCBI Taxonomy" id="3040156"/>
    <lineage>
        <taxon>Eukaryota</taxon>
        <taxon>Fungi</taxon>
        <taxon>Dikarya</taxon>
        <taxon>Ascomycota</taxon>
        <taxon>Pezizomycotina</taxon>
        <taxon>Sordariomycetes</taxon>
        <taxon>Sordariomycetidae</taxon>
        <taxon>Sordariales</taxon>
        <taxon>Podosporaceae</taxon>
        <taxon>Podospora</taxon>
    </lineage>
</organism>
<dbReference type="SUPFAM" id="SSF46785">
    <property type="entry name" value="Winged helix' DNA-binding domain"/>
    <property type="match status" value="1"/>
</dbReference>
<dbReference type="InterPro" id="IPR036388">
    <property type="entry name" value="WH-like_DNA-bd_sf"/>
</dbReference>
<dbReference type="Gene3D" id="1.10.10.10">
    <property type="entry name" value="Winged helix-like DNA-binding domain superfamily/Winged helix DNA-binding domain"/>
    <property type="match status" value="1"/>
</dbReference>
<keyword evidence="2" id="KW-0808">Transferase</keyword>
<accession>A0AAV9GKZ7</accession>
<evidence type="ECO:0000259" key="4">
    <source>
        <dbReference type="Pfam" id="PF00891"/>
    </source>
</evidence>
<keyword evidence="3" id="KW-0949">S-adenosyl-L-methionine</keyword>
<dbReference type="PROSITE" id="PS51683">
    <property type="entry name" value="SAM_OMT_II"/>
    <property type="match status" value="1"/>
</dbReference>